<organism evidence="4 5">
    <name type="scientific">Chitiniphilus shinanonensis</name>
    <dbReference type="NCBI Taxonomy" id="553088"/>
    <lineage>
        <taxon>Bacteria</taxon>
        <taxon>Pseudomonadati</taxon>
        <taxon>Pseudomonadota</taxon>
        <taxon>Betaproteobacteria</taxon>
        <taxon>Neisseriales</taxon>
        <taxon>Chitinibacteraceae</taxon>
        <taxon>Chitiniphilus</taxon>
    </lineage>
</organism>
<dbReference type="InterPro" id="IPR050464">
    <property type="entry name" value="Zeta_carotene_desat/Oxidored"/>
</dbReference>
<reference evidence="5" key="1">
    <citation type="journal article" date="2019" name="Int. J. Syst. Evol. Microbiol.">
        <title>The Global Catalogue of Microorganisms (GCM) 10K type strain sequencing project: providing services to taxonomists for standard genome sequencing and annotation.</title>
        <authorList>
            <consortium name="The Broad Institute Genomics Platform"/>
            <consortium name="The Broad Institute Genome Sequencing Center for Infectious Disease"/>
            <person name="Wu L."/>
            <person name="Ma J."/>
        </authorList>
    </citation>
    <scope>NUCLEOTIDE SEQUENCE [LARGE SCALE GENOMIC DNA]</scope>
    <source>
        <strain evidence="5">NBRC 104970</strain>
    </source>
</reference>
<dbReference type="Gene3D" id="3.50.50.60">
    <property type="entry name" value="FAD/NAD(P)-binding domain"/>
    <property type="match status" value="1"/>
</dbReference>
<evidence type="ECO:0000259" key="3">
    <source>
        <dbReference type="Pfam" id="PF01593"/>
    </source>
</evidence>
<comment type="cofactor">
    <cofactor evidence="1">
        <name>FAD</name>
        <dbReference type="ChEBI" id="CHEBI:57692"/>
    </cofactor>
</comment>
<evidence type="ECO:0000313" key="4">
    <source>
        <dbReference type="EMBL" id="GLS06074.1"/>
    </source>
</evidence>
<dbReference type="SUPFAM" id="SSF51905">
    <property type="entry name" value="FAD/NAD(P)-binding domain"/>
    <property type="match status" value="1"/>
</dbReference>
<dbReference type="NCBIfam" id="TIGR03467">
    <property type="entry name" value="HpnE"/>
    <property type="match status" value="1"/>
</dbReference>
<dbReference type="InterPro" id="IPR036188">
    <property type="entry name" value="FAD/NAD-bd_sf"/>
</dbReference>
<dbReference type="RefSeq" id="WP_018748908.1">
    <property type="nucleotide sequence ID" value="NZ_BSOZ01000088.1"/>
</dbReference>
<dbReference type="InterPro" id="IPR002937">
    <property type="entry name" value="Amino_oxidase"/>
</dbReference>
<name>A0ABQ6BWK0_9NEIS</name>
<dbReference type="EMBL" id="BSOZ01000088">
    <property type="protein sequence ID" value="GLS06074.1"/>
    <property type="molecule type" value="Genomic_DNA"/>
</dbReference>
<comment type="caution">
    <text evidence="4">The sequence shown here is derived from an EMBL/GenBank/DDBJ whole genome shotgun (WGS) entry which is preliminary data.</text>
</comment>
<protein>
    <submittedName>
        <fullName evidence="4">Amine oxidoreductase</fullName>
    </submittedName>
</protein>
<dbReference type="PRINTS" id="PR00757">
    <property type="entry name" value="AMINEOXDASEF"/>
</dbReference>
<dbReference type="InterPro" id="IPR001613">
    <property type="entry name" value="Flavin_amine_oxidase"/>
</dbReference>
<evidence type="ECO:0000256" key="1">
    <source>
        <dbReference type="ARBA" id="ARBA00001974"/>
    </source>
</evidence>
<gene>
    <name evidence="4" type="ORF">GCM10007860_32400</name>
</gene>
<dbReference type="Pfam" id="PF01593">
    <property type="entry name" value="Amino_oxidase"/>
    <property type="match status" value="1"/>
</dbReference>
<evidence type="ECO:0000313" key="5">
    <source>
        <dbReference type="Proteomes" id="UP001156836"/>
    </source>
</evidence>
<dbReference type="Proteomes" id="UP001156836">
    <property type="component" value="Unassembled WGS sequence"/>
</dbReference>
<accession>A0ABQ6BWK0</accession>
<keyword evidence="2" id="KW-0560">Oxidoreductase</keyword>
<proteinExistence type="predicted"/>
<sequence length="429" mass="46606">MKRVAILGGGYAGMAAAVELADAGLRVAVLEAGKVLGGRARKVPLDGRALDNGQHLVIGGYRDLLAMMQRVGVDPDTAYLRTPLDLAVQPDFHLRCPAWPAPWHLAAGLARVKGLSWGERWALTRAVLGAQRARWVLPTDCSVAAWLHLERQPTRLIDCFWRPLTVAALNTPLELASAQVLFNVLRDSLGGARDASDLLFPKVDFSALFPEAAAAYVERHGGSIWLGQTVKQLARTGERWRVNDDATAFDGVVCALPPHRLGMALHRDLAEELGVDVAALESWDYQPIVTLYLEYHRAALPQPMVGLSGGLVQWVFDHGHTHDVPNRIAVVLSARGAHSELPREVLERAVAIELDRAFGWGQPDWCRLIAEKRATFACVPGLSRPANATRAPTLWLAGDYTVGDYPATLEGAVQSGRKAARGIIVALQT</sequence>
<dbReference type="InterPro" id="IPR017830">
    <property type="entry name" value="SQase_HpnE"/>
</dbReference>
<keyword evidence="5" id="KW-1185">Reference proteome</keyword>
<evidence type="ECO:0000256" key="2">
    <source>
        <dbReference type="ARBA" id="ARBA00023002"/>
    </source>
</evidence>
<feature type="domain" description="Amine oxidase" evidence="3">
    <location>
        <begin position="12"/>
        <end position="424"/>
    </location>
</feature>
<dbReference type="PANTHER" id="PTHR42923:SF47">
    <property type="entry name" value="BLR3003 PROTEIN"/>
    <property type="match status" value="1"/>
</dbReference>
<dbReference type="PANTHER" id="PTHR42923">
    <property type="entry name" value="PROTOPORPHYRINOGEN OXIDASE"/>
    <property type="match status" value="1"/>
</dbReference>